<feature type="region of interest" description="Disordered" evidence="1">
    <location>
        <begin position="78"/>
        <end position="105"/>
    </location>
</feature>
<name>A0A915PKI4_9BILA</name>
<proteinExistence type="predicted"/>
<feature type="compositionally biased region" description="Low complexity" evidence="1">
    <location>
        <begin position="227"/>
        <end position="240"/>
    </location>
</feature>
<dbReference type="WBParaSite" id="sdigi.contig15.g1462.t1">
    <property type="protein sequence ID" value="sdigi.contig15.g1462.t1"/>
    <property type="gene ID" value="sdigi.contig15.g1462"/>
</dbReference>
<feature type="compositionally biased region" description="Polar residues" evidence="1">
    <location>
        <begin position="79"/>
        <end position="90"/>
    </location>
</feature>
<sequence>MGDQAQQNFLALLAAQAATQSNMPMGLLFPNLNFGMTNSVDMMFWNMAQLSQPNLLLQQQQQPQESFEEVLRRMATAGARSTNIVGGRQQTNRDTDAADNSETLPRVTGHFVSDIASTSASSANIGIPTSIPDSPVKGLEPGEIPKRRDGNRTRNGMSSQLSPSSSSSSSTGGVSLNSNLLEASARCYAALAATASQQQQQHSELIAAVLQSAANYERARARAAAANTVTSGCPSGSGSSTHTLKRSAATHQHSTGSLRQVAF</sequence>
<evidence type="ECO:0000256" key="1">
    <source>
        <dbReference type="SAM" id="MobiDB-lite"/>
    </source>
</evidence>
<keyword evidence="2" id="KW-1185">Reference proteome</keyword>
<feature type="compositionally biased region" description="Low complexity" evidence="1">
    <location>
        <begin position="155"/>
        <end position="174"/>
    </location>
</feature>
<dbReference type="Proteomes" id="UP000887581">
    <property type="component" value="Unplaced"/>
</dbReference>
<dbReference type="AlphaFoldDB" id="A0A915PKI4"/>
<evidence type="ECO:0000313" key="3">
    <source>
        <dbReference type="WBParaSite" id="sdigi.contig15.g1462.t1"/>
    </source>
</evidence>
<accession>A0A915PKI4</accession>
<evidence type="ECO:0000313" key="2">
    <source>
        <dbReference type="Proteomes" id="UP000887581"/>
    </source>
</evidence>
<organism evidence="2 3">
    <name type="scientific">Setaria digitata</name>
    <dbReference type="NCBI Taxonomy" id="48799"/>
    <lineage>
        <taxon>Eukaryota</taxon>
        <taxon>Metazoa</taxon>
        <taxon>Ecdysozoa</taxon>
        <taxon>Nematoda</taxon>
        <taxon>Chromadorea</taxon>
        <taxon>Rhabditida</taxon>
        <taxon>Spirurina</taxon>
        <taxon>Spiruromorpha</taxon>
        <taxon>Filarioidea</taxon>
        <taxon>Setariidae</taxon>
        <taxon>Setaria</taxon>
    </lineage>
</organism>
<feature type="compositionally biased region" description="Polar residues" evidence="1">
    <location>
        <begin position="249"/>
        <end position="263"/>
    </location>
</feature>
<reference evidence="3" key="1">
    <citation type="submission" date="2022-11" db="UniProtKB">
        <authorList>
            <consortium name="WormBaseParasite"/>
        </authorList>
    </citation>
    <scope>IDENTIFICATION</scope>
</reference>
<protein>
    <submittedName>
        <fullName evidence="3">Uncharacterized protein</fullName>
    </submittedName>
</protein>
<feature type="region of interest" description="Disordered" evidence="1">
    <location>
        <begin position="122"/>
        <end position="174"/>
    </location>
</feature>
<feature type="region of interest" description="Disordered" evidence="1">
    <location>
        <begin position="227"/>
        <end position="263"/>
    </location>
</feature>
<feature type="compositionally biased region" description="Basic and acidic residues" evidence="1">
    <location>
        <begin position="143"/>
        <end position="152"/>
    </location>
</feature>